<dbReference type="AlphaFoldDB" id="A0A4S8QNT1"/>
<sequence>MASASSLSKVLNTMTITKKTLLRKLAASKVNFYRHSLKPILQAVYALYQIGYLKPGMLLDPVLINTIARWWKMSGAELRETLQNEELIRDSDGLTRIYCISLLLKDVIWIWSGKGGENDSDDLPMPRSVLEISAAVNLNSQVIDLRLSSVHAGILRHDDKIRFPGSHQMVTLDDFTEGFPESFANMGSKREIAETFKMAPQCLKLVKYLSKNYGGYLIPTNGKLIMSGFPDSVRQFVLVQAPKHSSRTPQNPNDEKTGPMVLFHGTSLSNLPSILLNGLEAKSEELYGKVSTLFMAEEPASSFYYVGCRVIKSLWKPDLHSDCGILLASELPQTRTPDWDYETHTDGDVKIGRPQPIHIFGPEDTKFIRVRYVFMLLFYVSFNYRLAPTISTLKPLMLKAFKSRIF</sequence>
<accession>A0A4S8QNT1</accession>
<evidence type="ECO:0008006" key="3">
    <source>
        <dbReference type="Google" id="ProtNLM"/>
    </source>
</evidence>
<comment type="caution">
    <text evidence="1">The sequence shown here is derived from an EMBL/GenBank/DDBJ whole genome shotgun (WGS) entry which is preliminary data.</text>
</comment>
<evidence type="ECO:0000313" key="2">
    <source>
        <dbReference type="Proteomes" id="UP000308671"/>
    </source>
</evidence>
<evidence type="ECO:0000313" key="1">
    <source>
        <dbReference type="EMBL" id="THV44805.1"/>
    </source>
</evidence>
<gene>
    <name evidence="1" type="ORF">BGAL_0575g00020</name>
</gene>
<dbReference type="Proteomes" id="UP000308671">
    <property type="component" value="Unassembled WGS sequence"/>
</dbReference>
<name>A0A4S8QNT1_9HELO</name>
<dbReference type="OrthoDB" id="109543at2759"/>
<dbReference type="EMBL" id="PQXL01000574">
    <property type="protein sequence ID" value="THV44805.1"/>
    <property type="molecule type" value="Genomic_DNA"/>
</dbReference>
<organism evidence="1 2">
    <name type="scientific">Botrytis galanthina</name>
    <dbReference type="NCBI Taxonomy" id="278940"/>
    <lineage>
        <taxon>Eukaryota</taxon>
        <taxon>Fungi</taxon>
        <taxon>Dikarya</taxon>
        <taxon>Ascomycota</taxon>
        <taxon>Pezizomycotina</taxon>
        <taxon>Leotiomycetes</taxon>
        <taxon>Helotiales</taxon>
        <taxon>Sclerotiniaceae</taxon>
        <taxon>Botrytis</taxon>
    </lineage>
</organism>
<protein>
    <recommendedName>
        <fullName evidence="3">PARP catalytic domain-containing protein</fullName>
    </recommendedName>
</protein>
<keyword evidence="2" id="KW-1185">Reference proteome</keyword>
<dbReference type="SUPFAM" id="SSF56399">
    <property type="entry name" value="ADP-ribosylation"/>
    <property type="match status" value="1"/>
</dbReference>
<proteinExistence type="predicted"/>
<reference evidence="1 2" key="1">
    <citation type="submission" date="2017-12" db="EMBL/GenBank/DDBJ databases">
        <title>Comparative genomics of Botrytis spp.</title>
        <authorList>
            <person name="Valero-Jimenez C.A."/>
            <person name="Tapia P."/>
            <person name="Veloso J."/>
            <person name="Silva-Moreno E."/>
            <person name="Staats M."/>
            <person name="Valdes J.H."/>
            <person name="Van Kan J.A.L."/>
        </authorList>
    </citation>
    <scope>NUCLEOTIDE SEQUENCE [LARGE SCALE GENOMIC DNA]</scope>
    <source>
        <strain evidence="1 2">MUCL435</strain>
    </source>
</reference>